<reference evidence="2 3" key="1">
    <citation type="submission" date="2018-03" db="EMBL/GenBank/DDBJ databases">
        <title>Comparative analysis of microorganisms from saline springs in Andes Mountain Range, Colombia.</title>
        <authorList>
            <person name="Rubin E."/>
        </authorList>
    </citation>
    <scope>NUCLEOTIDE SEQUENCE [LARGE SCALE GENOMIC DNA]</scope>
    <source>
        <strain evidence="2 3">CG 35</strain>
    </source>
</reference>
<dbReference type="EMBL" id="PVTY01000014">
    <property type="protein sequence ID" value="PRZ13702.1"/>
    <property type="molecule type" value="Genomic_DNA"/>
</dbReference>
<sequence length="49" mass="5875">MSEINFQDEVLRKLRSLEESVQRIEEELRLLKNDRPGVEDEHTDYTTRG</sequence>
<dbReference type="Proteomes" id="UP000238217">
    <property type="component" value="Unassembled WGS sequence"/>
</dbReference>
<protein>
    <submittedName>
        <fullName evidence="2">Uncharacterized protein</fullName>
    </submittedName>
</protein>
<name>A0A2T0YFV2_9MICC</name>
<dbReference type="AlphaFoldDB" id="A0A2T0YFV2"/>
<keyword evidence="1" id="KW-0175">Coiled coil</keyword>
<gene>
    <name evidence="2" type="ORF">BCL67_11430</name>
</gene>
<evidence type="ECO:0000313" key="3">
    <source>
        <dbReference type="Proteomes" id="UP000238217"/>
    </source>
</evidence>
<dbReference type="RefSeq" id="WP_181255988.1">
    <property type="nucleotide sequence ID" value="NZ_PVTY01000014.1"/>
</dbReference>
<proteinExistence type="predicted"/>
<accession>A0A2T0YFV2</accession>
<organism evidence="2 3">
    <name type="scientific">Nesterenkonia sandarakina</name>
    <dbReference type="NCBI Taxonomy" id="272918"/>
    <lineage>
        <taxon>Bacteria</taxon>
        <taxon>Bacillati</taxon>
        <taxon>Actinomycetota</taxon>
        <taxon>Actinomycetes</taxon>
        <taxon>Micrococcales</taxon>
        <taxon>Micrococcaceae</taxon>
        <taxon>Nesterenkonia</taxon>
    </lineage>
</organism>
<evidence type="ECO:0000256" key="1">
    <source>
        <dbReference type="SAM" id="Coils"/>
    </source>
</evidence>
<comment type="caution">
    <text evidence="2">The sequence shown here is derived from an EMBL/GenBank/DDBJ whole genome shotgun (WGS) entry which is preliminary data.</text>
</comment>
<feature type="coiled-coil region" evidence="1">
    <location>
        <begin position="7"/>
        <end position="41"/>
    </location>
</feature>
<keyword evidence="3" id="KW-1185">Reference proteome</keyword>
<evidence type="ECO:0000313" key="2">
    <source>
        <dbReference type="EMBL" id="PRZ13702.1"/>
    </source>
</evidence>